<dbReference type="EMBL" id="DXFW01000008">
    <property type="protein sequence ID" value="HIX05045.1"/>
    <property type="molecule type" value="Genomic_DNA"/>
</dbReference>
<evidence type="ECO:0000313" key="1">
    <source>
        <dbReference type="EMBL" id="HIX05045.1"/>
    </source>
</evidence>
<reference evidence="1" key="2">
    <citation type="submission" date="2021-04" db="EMBL/GenBank/DDBJ databases">
        <authorList>
            <person name="Gilroy R."/>
        </authorList>
    </citation>
    <scope>NUCLEOTIDE SEQUENCE</scope>
    <source>
        <strain evidence="1">2239</strain>
    </source>
</reference>
<dbReference type="Pfam" id="PF10722">
    <property type="entry name" value="YbjN"/>
    <property type="match status" value="1"/>
</dbReference>
<dbReference type="Proteomes" id="UP000824193">
    <property type="component" value="Unassembled WGS sequence"/>
</dbReference>
<dbReference type="AlphaFoldDB" id="A0A9D1V2Q2"/>
<gene>
    <name evidence="1" type="ORF">H9865_02885</name>
</gene>
<accession>A0A9D1V2Q2</accession>
<sequence>MSLAYDASGVLDLCERVFRNDLELDCERDNQRNTVRAKLRFDGTRYTIVCSAMEKAQVLHLWAFLPFDVESEEKAMQMANACRELNSLMVFGKYTYNLEKDVALELAHCYRDGMSIEAARHLIIGIFCHALKDDGQRVIDLFNDKLSFSRFKELIRS</sequence>
<protein>
    <submittedName>
        <fullName evidence="1">YbjN domain-containing protein</fullName>
    </submittedName>
</protein>
<organism evidence="1 2">
    <name type="scientific">Candidatus Allofournierella pullicola</name>
    <dbReference type="NCBI Taxonomy" id="2838596"/>
    <lineage>
        <taxon>Bacteria</taxon>
        <taxon>Bacillati</taxon>
        <taxon>Bacillota</taxon>
        <taxon>Clostridia</taxon>
        <taxon>Eubacteriales</taxon>
        <taxon>Oscillospiraceae</taxon>
        <taxon>Allofournierella</taxon>
    </lineage>
</organism>
<reference evidence="1" key="1">
    <citation type="journal article" date="2021" name="PeerJ">
        <title>Extensive microbial diversity within the chicken gut microbiome revealed by metagenomics and culture.</title>
        <authorList>
            <person name="Gilroy R."/>
            <person name="Ravi A."/>
            <person name="Getino M."/>
            <person name="Pursley I."/>
            <person name="Horton D.L."/>
            <person name="Alikhan N.F."/>
            <person name="Baker D."/>
            <person name="Gharbi K."/>
            <person name="Hall N."/>
            <person name="Watson M."/>
            <person name="Adriaenssens E.M."/>
            <person name="Foster-Nyarko E."/>
            <person name="Jarju S."/>
            <person name="Secka A."/>
            <person name="Antonio M."/>
            <person name="Oren A."/>
            <person name="Chaudhuri R.R."/>
            <person name="La Ragione R."/>
            <person name="Hildebrand F."/>
            <person name="Pallen M.J."/>
        </authorList>
    </citation>
    <scope>NUCLEOTIDE SEQUENCE</scope>
    <source>
        <strain evidence="1">2239</strain>
    </source>
</reference>
<proteinExistence type="predicted"/>
<dbReference type="InterPro" id="IPR019660">
    <property type="entry name" value="Put_sensory_transdc_reg_YbjN"/>
</dbReference>
<evidence type="ECO:0000313" key="2">
    <source>
        <dbReference type="Proteomes" id="UP000824193"/>
    </source>
</evidence>
<name>A0A9D1V2Q2_9FIRM</name>
<comment type="caution">
    <text evidence="1">The sequence shown here is derived from an EMBL/GenBank/DDBJ whole genome shotgun (WGS) entry which is preliminary data.</text>
</comment>